<dbReference type="GO" id="GO:0003677">
    <property type="term" value="F:DNA binding"/>
    <property type="evidence" value="ECO:0007669"/>
    <property type="project" value="InterPro"/>
</dbReference>
<organism evidence="3 4">
    <name type="scientific">Zunongwangia mangrovi</name>
    <dbReference type="NCBI Taxonomy" id="1334022"/>
    <lineage>
        <taxon>Bacteria</taxon>
        <taxon>Pseudomonadati</taxon>
        <taxon>Bacteroidota</taxon>
        <taxon>Flavobacteriia</taxon>
        <taxon>Flavobacteriales</taxon>
        <taxon>Flavobacteriaceae</taxon>
        <taxon>Zunongwangia</taxon>
    </lineage>
</organism>
<dbReference type="STRING" id="1334022.SAMN04487907_10227"/>
<dbReference type="EMBL" id="FOKV01000002">
    <property type="protein sequence ID" value="SFC03812.1"/>
    <property type="molecule type" value="Genomic_DNA"/>
</dbReference>
<keyword evidence="3" id="KW-0648">Protein biosynthesis</keyword>
<dbReference type="GO" id="GO:0006354">
    <property type="term" value="P:DNA-templated transcription elongation"/>
    <property type="evidence" value="ECO:0007669"/>
    <property type="project" value="TreeGrafter"/>
</dbReference>
<dbReference type="GO" id="GO:0003746">
    <property type="term" value="F:translation elongation factor activity"/>
    <property type="evidence" value="ECO:0007669"/>
    <property type="project" value="UniProtKB-KW"/>
</dbReference>
<dbReference type="AlphaFoldDB" id="A0A1I1FXR4"/>
<protein>
    <submittedName>
        <fullName evidence="3">Transcription elongation factor GreB</fullName>
    </submittedName>
</protein>
<reference evidence="4" key="1">
    <citation type="submission" date="2016-10" db="EMBL/GenBank/DDBJ databases">
        <authorList>
            <person name="Varghese N."/>
            <person name="Submissions S."/>
        </authorList>
    </citation>
    <scope>NUCLEOTIDE SEQUENCE [LARGE SCALE GENOMIC DNA]</scope>
    <source>
        <strain evidence="4">DSM 24499</strain>
    </source>
</reference>
<sequence>MSRGFVKEEDQEEAPVIPPRAALPNGVTNYVTPGGYEALEQEQRDLENERGTIKTDNETEDRRAKAVIDGKFKLLAERRASARIIHPNQQPEDEVRFGAKVKLKNHNTNSFQQFQIVGVDEANVKQQKIAFVAPIAKAVTGLKVGQKTEFKLGDETRILEVLEIDY</sequence>
<dbReference type="Pfam" id="PF01272">
    <property type="entry name" value="GreA_GreB"/>
    <property type="match status" value="1"/>
</dbReference>
<evidence type="ECO:0000259" key="2">
    <source>
        <dbReference type="Pfam" id="PF01272"/>
    </source>
</evidence>
<feature type="region of interest" description="Disordered" evidence="1">
    <location>
        <begin position="1"/>
        <end position="26"/>
    </location>
</feature>
<evidence type="ECO:0000313" key="4">
    <source>
        <dbReference type="Proteomes" id="UP000199438"/>
    </source>
</evidence>
<evidence type="ECO:0000256" key="1">
    <source>
        <dbReference type="SAM" id="MobiDB-lite"/>
    </source>
</evidence>
<dbReference type="InterPro" id="IPR001437">
    <property type="entry name" value="Tscrpt_elong_fac_GreA/B_C"/>
</dbReference>
<name>A0A1I1FXR4_9FLAO</name>
<dbReference type="RefSeq" id="WP_092540750.1">
    <property type="nucleotide sequence ID" value="NZ_FOKV01000002.1"/>
</dbReference>
<feature type="domain" description="Transcription elongation factor GreA/GreB C-terminal" evidence="2">
    <location>
        <begin position="90"/>
        <end position="166"/>
    </location>
</feature>
<dbReference type="Gene3D" id="3.10.50.30">
    <property type="entry name" value="Transcription elongation factor, GreA/GreB, C-terminal domain"/>
    <property type="match status" value="1"/>
</dbReference>
<keyword evidence="4" id="KW-1185">Reference proteome</keyword>
<dbReference type="GO" id="GO:0070063">
    <property type="term" value="F:RNA polymerase binding"/>
    <property type="evidence" value="ECO:0007669"/>
    <property type="project" value="InterPro"/>
</dbReference>
<dbReference type="Proteomes" id="UP000199438">
    <property type="component" value="Unassembled WGS sequence"/>
</dbReference>
<dbReference type="PANTHER" id="PTHR30437:SF4">
    <property type="entry name" value="TRANSCRIPTION ELONGATION FACTOR GREA"/>
    <property type="match status" value="1"/>
</dbReference>
<dbReference type="OrthoDB" id="1094048at2"/>
<dbReference type="SUPFAM" id="SSF54534">
    <property type="entry name" value="FKBP-like"/>
    <property type="match status" value="1"/>
</dbReference>
<gene>
    <name evidence="3" type="ORF">SAMN04487907_10227</name>
</gene>
<keyword evidence="3" id="KW-0251">Elongation factor</keyword>
<dbReference type="PIRSF" id="PIRSF006092">
    <property type="entry name" value="GreA_GreB"/>
    <property type="match status" value="1"/>
</dbReference>
<accession>A0A1I1FXR4</accession>
<evidence type="ECO:0000313" key="3">
    <source>
        <dbReference type="EMBL" id="SFC03812.1"/>
    </source>
</evidence>
<proteinExistence type="predicted"/>
<dbReference type="GO" id="GO:0032784">
    <property type="term" value="P:regulation of DNA-templated transcription elongation"/>
    <property type="evidence" value="ECO:0007669"/>
    <property type="project" value="InterPro"/>
</dbReference>
<dbReference type="InterPro" id="IPR036953">
    <property type="entry name" value="GreA/GreB_C_sf"/>
</dbReference>
<dbReference type="InterPro" id="IPR023459">
    <property type="entry name" value="Tscrpt_elong_fac_GreA/B_fam"/>
</dbReference>
<dbReference type="PANTHER" id="PTHR30437">
    <property type="entry name" value="TRANSCRIPTION ELONGATION FACTOR GREA"/>
    <property type="match status" value="1"/>
</dbReference>